<dbReference type="OrthoDB" id="2245455at2759"/>
<gene>
    <name evidence="1" type="ORF">SCHPADRAFT_827225</name>
</gene>
<dbReference type="STRING" id="27342.A0A0H2RQ33"/>
<dbReference type="PANTHER" id="PTHR37327:SF1">
    <property type="entry name" value="MICROTUBULE INTERACTING AND TRANSPORT DOMAIN-CONTAINING PROTEIN"/>
    <property type="match status" value="1"/>
</dbReference>
<name>A0A0H2RQ33_9AGAM</name>
<organism evidence="1 2">
    <name type="scientific">Schizopora paradoxa</name>
    <dbReference type="NCBI Taxonomy" id="27342"/>
    <lineage>
        <taxon>Eukaryota</taxon>
        <taxon>Fungi</taxon>
        <taxon>Dikarya</taxon>
        <taxon>Basidiomycota</taxon>
        <taxon>Agaricomycotina</taxon>
        <taxon>Agaricomycetes</taxon>
        <taxon>Hymenochaetales</taxon>
        <taxon>Schizoporaceae</taxon>
        <taxon>Schizopora</taxon>
    </lineage>
</organism>
<dbReference type="AlphaFoldDB" id="A0A0H2RQ33"/>
<reference evidence="1 2" key="1">
    <citation type="submission" date="2015-04" db="EMBL/GenBank/DDBJ databases">
        <title>Complete genome sequence of Schizopora paradoxa KUC8140, a cosmopolitan wood degrader in East Asia.</title>
        <authorList>
            <consortium name="DOE Joint Genome Institute"/>
            <person name="Min B."/>
            <person name="Park H."/>
            <person name="Jang Y."/>
            <person name="Kim J.-J."/>
            <person name="Kim K.H."/>
            <person name="Pangilinan J."/>
            <person name="Lipzen A."/>
            <person name="Riley R."/>
            <person name="Grigoriev I.V."/>
            <person name="Spatafora J.W."/>
            <person name="Choi I.-G."/>
        </authorList>
    </citation>
    <scope>NUCLEOTIDE SEQUENCE [LARGE SCALE GENOMIC DNA]</scope>
    <source>
        <strain evidence="1 2">KUC8140</strain>
    </source>
</reference>
<evidence type="ECO:0000313" key="2">
    <source>
        <dbReference type="Proteomes" id="UP000053477"/>
    </source>
</evidence>
<proteinExistence type="predicted"/>
<sequence length="229" mass="25209">MNLLRYTMISKSGGYVTRRLHVPREVWSQGGAKLLNLPEKVRVVEVLCDALMEVQNASVEFCGPMGVANGMGLGVGSVTRKDGELWISKLEEFLVVCDNVVASFGKKLGVGEGFVIKKASGMTSWGGKFARQLDKLTNGKNLDSPMSYVQGLIKLFQLSQLLDEHTMALNSQPMAPAYSALATDLRLTLELKLKRSSEFFASVVLTFIIRDLSALLDKYAKKGEKWLAE</sequence>
<dbReference type="Proteomes" id="UP000053477">
    <property type="component" value="Unassembled WGS sequence"/>
</dbReference>
<protein>
    <submittedName>
        <fullName evidence="1">Uncharacterized protein</fullName>
    </submittedName>
</protein>
<dbReference type="PANTHER" id="PTHR37327">
    <property type="entry name" value="CHROMOSOME 1, WHOLE GENOME SHOTGUN SEQUENCE"/>
    <property type="match status" value="1"/>
</dbReference>
<evidence type="ECO:0000313" key="1">
    <source>
        <dbReference type="EMBL" id="KLO13964.1"/>
    </source>
</evidence>
<accession>A0A0H2RQ33</accession>
<keyword evidence="2" id="KW-1185">Reference proteome</keyword>
<dbReference type="InParanoid" id="A0A0H2RQ33"/>
<dbReference type="EMBL" id="KQ085951">
    <property type="protein sequence ID" value="KLO13964.1"/>
    <property type="molecule type" value="Genomic_DNA"/>
</dbReference>